<dbReference type="Pfam" id="PF13517">
    <property type="entry name" value="FG-GAP_3"/>
    <property type="match status" value="2"/>
</dbReference>
<dbReference type="OrthoDB" id="6335194at2"/>
<dbReference type="PANTHER" id="PTHR46580:SF2">
    <property type="entry name" value="MAM DOMAIN-CONTAINING PROTEIN"/>
    <property type="match status" value="1"/>
</dbReference>
<evidence type="ECO:0000256" key="2">
    <source>
        <dbReference type="SAM" id="MobiDB-lite"/>
    </source>
</evidence>
<dbReference type="Pfam" id="PF01839">
    <property type="entry name" value="FG-GAP"/>
    <property type="match status" value="1"/>
</dbReference>
<feature type="region of interest" description="Disordered" evidence="2">
    <location>
        <begin position="474"/>
        <end position="497"/>
    </location>
</feature>
<evidence type="ECO:0000313" key="4">
    <source>
        <dbReference type="Proteomes" id="UP000184520"/>
    </source>
</evidence>
<evidence type="ECO:0000256" key="1">
    <source>
        <dbReference type="ARBA" id="ARBA00022729"/>
    </source>
</evidence>
<proteinExistence type="predicted"/>
<organism evidence="3 4">
    <name type="scientific">Marisediminitalea aggregata</name>
    <dbReference type="NCBI Taxonomy" id="634436"/>
    <lineage>
        <taxon>Bacteria</taxon>
        <taxon>Pseudomonadati</taxon>
        <taxon>Pseudomonadota</taxon>
        <taxon>Gammaproteobacteria</taxon>
        <taxon>Alteromonadales</taxon>
        <taxon>Alteromonadaceae</taxon>
        <taxon>Marisediminitalea</taxon>
    </lineage>
</organism>
<sequence>MFREARLALQWFIYVSFAALFIHSNAFATTYGSFQDLIENEELIFGYGFDATDGYSVPPSFILEKDDEGNWLASTNIVYTLSPQLAVSFQFDSSNLVQTYAETATTVTNPYLSLYDAEFAEKWGESVATQLIDAYNQGLLYSSLLQLQVDISTTQVSMTMTSSSDNEIIVDIDSQVTERLHIPQEVLDNLAGGWQGSTSPEYSYTESEEGIRLTFGHTSLEVPEWTENFVSLPLVSNYTDYAGSTNYGYVQDLFWNQGSNSSASSTVLGEAYTLLKDTTELTLTISGNSFNYHLLEQINDSTWTVLVDAEMADLTEYTFVGELVLMDGSASEFHDNLVTTFPFAQMAQINAKWTESYDERGLVMCDYLFGYVFHEDMTFTRGVGCNDDTITYPDSIGQWVVSDTGIEMSTSTSYFEARERTWIPLMTDPQGRTWVLEYSLAKVVGNDFSGFFIAPRINHIELLNLSDYTTEYQNAGFDGDNDGDGYADSEDADDDNDGMPDEFEALYGLNHLDSSDGTADDDGDGLYNYTEYEMGTDPSDADTDGDGVIDSVDGYPLDTLRTDSTAELFSFSYTFDANTRGTAEHVLEGIVEGFLMEDGDTIVISKVVSASLGGFDYVITTDAAIRAANPADTPKMSFSGNILDFWVCVQGYTSTYDNGGGDCAFGPEGGFLISPYVNANTGDCLAFSGSECYVWAWAGIPDLGGSYRDGDIPVNLNNWSATTYSTTRIRNDVDGDGKSDLLWRSYAKGWNFLWAMDGTQTAAATPINVVPEYTWDMVGQGDYDADGKSDIFWRNRNTGQNFIYLMDGAAYKSRYTLNYVGAADWRLAGSGDFDGDGTGDVLWHNVNRGDTWFYLMEGGVIRDSLPSLWVTDLNYEIAATGDIDGDGDDDVIWRNTASGINYVWLMQGGAIANRYTLNSVNTDWIIAGTGDLDGDGIDDIILRNQVSGENWVYFMEDGQIRHSTLINTVADTNWEIANIGDYDGDGKADFLWRHELGARNLVHLMDGTAIKAKGVLRPTDNAWQVAK</sequence>
<dbReference type="SUPFAM" id="SSF69318">
    <property type="entry name" value="Integrin alpha N-terminal domain"/>
    <property type="match status" value="1"/>
</dbReference>
<protein>
    <submittedName>
        <fullName evidence="3">FG-GAP repeat-containing protein</fullName>
    </submittedName>
</protein>
<dbReference type="AlphaFoldDB" id="A0A1M5SWM5"/>
<gene>
    <name evidence="3" type="ORF">SAMN05216361_0109</name>
</gene>
<keyword evidence="4" id="KW-1185">Reference proteome</keyword>
<dbReference type="InterPro" id="IPR013517">
    <property type="entry name" value="FG-GAP"/>
</dbReference>
<accession>A0A1M5SWM5</accession>
<dbReference type="Proteomes" id="UP000184520">
    <property type="component" value="Unassembled WGS sequence"/>
</dbReference>
<dbReference type="STRING" id="634436.SAMN05216361_0109"/>
<name>A0A1M5SWM5_9ALTE</name>
<reference evidence="4" key="1">
    <citation type="submission" date="2016-11" db="EMBL/GenBank/DDBJ databases">
        <authorList>
            <person name="Varghese N."/>
            <person name="Submissions S."/>
        </authorList>
    </citation>
    <scope>NUCLEOTIDE SEQUENCE [LARGE SCALE GENOMIC DNA]</scope>
    <source>
        <strain evidence="4">CGMCC 1.8995</strain>
    </source>
</reference>
<keyword evidence="1" id="KW-0732">Signal</keyword>
<dbReference type="InterPro" id="IPR028994">
    <property type="entry name" value="Integrin_alpha_N"/>
</dbReference>
<feature type="compositionally biased region" description="Acidic residues" evidence="2">
    <location>
        <begin position="479"/>
        <end position="497"/>
    </location>
</feature>
<dbReference type="Gene3D" id="2.130.10.130">
    <property type="entry name" value="Integrin alpha, N-terminal"/>
    <property type="match status" value="1"/>
</dbReference>
<dbReference type="EMBL" id="FQWD01000013">
    <property type="protein sequence ID" value="SHH42886.1"/>
    <property type="molecule type" value="Genomic_DNA"/>
</dbReference>
<dbReference type="RefSeq" id="WP_073325447.1">
    <property type="nucleotide sequence ID" value="NZ_FQWD01000013.1"/>
</dbReference>
<dbReference type="PANTHER" id="PTHR46580">
    <property type="entry name" value="SENSOR KINASE-RELATED"/>
    <property type="match status" value="1"/>
</dbReference>
<evidence type="ECO:0000313" key="3">
    <source>
        <dbReference type="EMBL" id="SHH42886.1"/>
    </source>
</evidence>